<gene>
    <name evidence="1" type="ORF">DSO57_1020298</name>
</gene>
<organism evidence="1 2">
    <name type="scientific">Entomophthora muscae</name>
    <dbReference type="NCBI Taxonomy" id="34485"/>
    <lineage>
        <taxon>Eukaryota</taxon>
        <taxon>Fungi</taxon>
        <taxon>Fungi incertae sedis</taxon>
        <taxon>Zoopagomycota</taxon>
        <taxon>Entomophthoromycotina</taxon>
        <taxon>Entomophthoromycetes</taxon>
        <taxon>Entomophthorales</taxon>
        <taxon>Entomophthoraceae</taxon>
        <taxon>Entomophthora</taxon>
    </lineage>
</organism>
<protein>
    <submittedName>
        <fullName evidence="1">Uncharacterized protein</fullName>
    </submittedName>
</protein>
<evidence type="ECO:0000313" key="2">
    <source>
        <dbReference type="Proteomes" id="UP001165960"/>
    </source>
</evidence>
<dbReference type="EMBL" id="QTSX02006484">
    <property type="protein sequence ID" value="KAJ9053855.1"/>
    <property type="molecule type" value="Genomic_DNA"/>
</dbReference>
<name>A0ACC2RUW3_9FUNG</name>
<dbReference type="Proteomes" id="UP001165960">
    <property type="component" value="Unassembled WGS sequence"/>
</dbReference>
<accession>A0ACC2RUW3</accession>
<comment type="caution">
    <text evidence="1">The sequence shown here is derived from an EMBL/GenBank/DDBJ whole genome shotgun (WGS) entry which is preliminary data.</text>
</comment>
<proteinExistence type="predicted"/>
<reference evidence="1" key="1">
    <citation type="submission" date="2022-04" db="EMBL/GenBank/DDBJ databases">
        <title>Genome of the entomopathogenic fungus Entomophthora muscae.</title>
        <authorList>
            <person name="Elya C."/>
            <person name="Lovett B.R."/>
            <person name="Lee E."/>
            <person name="Macias A.M."/>
            <person name="Hajek A.E."/>
            <person name="De Bivort B.L."/>
            <person name="Kasson M.T."/>
            <person name="De Fine Licht H.H."/>
            <person name="Stajich J.E."/>
        </authorList>
    </citation>
    <scope>NUCLEOTIDE SEQUENCE</scope>
    <source>
        <strain evidence="1">Berkeley</strain>
    </source>
</reference>
<sequence>MQGTPTWTEALESLELYKKLSPDQKKICDETGVLPGKSASKKNPRLNRLTNDKKLALSCIEEIINSTARPGKLLSGGTIYGHWYKDNVTLEENIMSEKKNVRLCPRSGLIPCIRRWFRIVPRI</sequence>
<evidence type="ECO:0000313" key="1">
    <source>
        <dbReference type="EMBL" id="KAJ9053855.1"/>
    </source>
</evidence>
<keyword evidence="2" id="KW-1185">Reference proteome</keyword>